<accession>A0A542ZFV4</accession>
<organism evidence="3 4">
    <name type="scientific">Oryzihumus leptocrescens</name>
    <dbReference type="NCBI Taxonomy" id="297536"/>
    <lineage>
        <taxon>Bacteria</taxon>
        <taxon>Bacillati</taxon>
        <taxon>Actinomycetota</taxon>
        <taxon>Actinomycetes</taxon>
        <taxon>Micrococcales</taxon>
        <taxon>Intrasporangiaceae</taxon>
        <taxon>Oryzihumus</taxon>
    </lineage>
</organism>
<dbReference type="Gene3D" id="3.90.70.10">
    <property type="entry name" value="Cysteine proteinases"/>
    <property type="match status" value="1"/>
</dbReference>
<evidence type="ECO:0000313" key="4">
    <source>
        <dbReference type="Proteomes" id="UP000319514"/>
    </source>
</evidence>
<feature type="domain" description="Peptidase C39-like" evidence="2">
    <location>
        <begin position="174"/>
        <end position="325"/>
    </location>
</feature>
<dbReference type="AlphaFoldDB" id="A0A542ZFV4"/>
<comment type="caution">
    <text evidence="3">The sequence shown here is derived from an EMBL/GenBank/DDBJ whole genome shotgun (WGS) entry which is preliminary data.</text>
</comment>
<reference evidence="3 4" key="1">
    <citation type="submission" date="2019-06" db="EMBL/GenBank/DDBJ databases">
        <title>Sequencing the genomes of 1000 actinobacteria strains.</title>
        <authorList>
            <person name="Klenk H.-P."/>
        </authorList>
    </citation>
    <scope>NUCLEOTIDE SEQUENCE [LARGE SCALE GENOMIC DNA]</scope>
    <source>
        <strain evidence="3 4">DSM 18082</strain>
    </source>
</reference>
<evidence type="ECO:0000313" key="3">
    <source>
        <dbReference type="EMBL" id="TQL59214.1"/>
    </source>
</evidence>
<gene>
    <name evidence="3" type="ORF">FB474_0562</name>
</gene>
<protein>
    <submittedName>
        <fullName evidence="3">Peptidase C39-like protein</fullName>
    </submittedName>
</protein>
<keyword evidence="4" id="KW-1185">Reference proteome</keyword>
<proteinExistence type="predicted"/>
<evidence type="ECO:0000259" key="2">
    <source>
        <dbReference type="Pfam" id="PF13529"/>
    </source>
</evidence>
<dbReference type="EMBL" id="VFOQ01000001">
    <property type="protein sequence ID" value="TQL59214.1"/>
    <property type="molecule type" value="Genomic_DNA"/>
</dbReference>
<name>A0A542ZFV4_9MICO</name>
<dbReference type="InterPro" id="IPR039564">
    <property type="entry name" value="Peptidase_C39-like"/>
</dbReference>
<dbReference type="RefSeq" id="WP_141787270.1">
    <property type="nucleotide sequence ID" value="NZ_BAAAKX010000009.1"/>
</dbReference>
<feature type="region of interest" description="Disordered" evidence="1">
    <location>
        <begin position="152"/>
        <end position="194"/>
    </location>
</feature>
<dbReference type="OrthoDB" id="9789941at2"/>
<evidence type="ECO:0000256" key="1">
    <source>
        <dbReference type="SAM" id="MobiDB-lite"/>
    </source>
</evidence>
<dbReference type="Pfam" id="PF13529">
    <property type="entry name" value="Peptidase_C39_2"/>
    <property type="match status" value="1"/>
</dbReference>
<dbReference type="InterPro" id="IPR039563">
    <property type="entry name" value="Peptidase_C39_single_dom"/>
</dbReference>
<dbReference type="Proteomes" id="UP000319514">
    <property type="component" value="Unassembled WGS sequence"/>
</dbReference>
<dbReference type="CDD" id="cd02549">
    <property type="entry name" value="Peptidase_C39A"/>
    <property type="match status" value="1"/>
</dbReference>
<sequence length="376" mass="40640">MKDVAYHRFADPELGEFAGEVDHTDPFSQEPTASYEAASWTSPVVRTGFTVGELVPTWDADTPDGSWLQVEAALVLADGSRSGWYVMARWTSAEGGLCRTTVPGQKDGHAEVHTDVLAVSDRVRAVGWQLRAVALRPLGSTATPQLRSLGAMASAHPNGPVEPSDRPGEGSPALDVPAYSQQRHRGEHPEWDNGGASWCSATSVAMVLDHWRAGPDEAETAWVEPGNAHPQVVHAVRAVFDHAYDGAGNWAFNTAYAGQRGLRGFVTRLRGLDEAELFTGAGIPLVASVSFTRDELDGAGYDTKGHLLVIVGFDERGDVVVNDPASHELPDDDEVRATYDRGQFEQAWGRSGGLVYVIHPEDTPLPPHPRPEQPSW</sequence>